<dbReference type="Pfam" id="PF02171">
    <property type="entry name" value="Piwi"/>
    <property type="match status" value="1"/>
</dbReference>
<evidence type="ECO:0000259" key="4">
    <source>
        <dbReference type="PROSITE" id="PS50821"/>
    </source>
</evidence>
<dbReference type="InterPro" id="IPR032474">
    <property type="entry name" value="Argonaute_N"/>
</dbReference>
<dbReference type="GO" id="GO:1990904">
    <property type="term" value="C:ribonucleoprotein complex"/>
    <property type="evidence" value="ECO:0007669"/>
    <property type="project" value="UniProtKB-KW"/>
</dbReference>
<dbReference type="EMBL" id="JAUIZM010000004">
    <property type="protein sequence ID" value="KAK1389078.1"/>
    <property type="molecule type" value="Genomic_DNA"/>
</dbReference>
<dbReference type="GO" id="GO:0051607">
    <property type="term" value="P:defense response to virus"/>
    <property type="evidence" value="ECO:0007669"/>
    <property type="project" value="UniProtKB-ARBA"/>
</dbReference>
<reference evidence="6" key="1">
    <citation type="submission" date="2023-02" db="EMBL/GenBank/DDBJ databases">
        <title>Genome of toxic invasive species Heracleum sosnowskyi carries increased number of genes despite the absence of recent whole-genome duplications.</title>
        <authorList>
            <person name="Schelkunov M."/>
            <person name="Shtratnikova V."/>
            <person name="Makarenko M."/>
            <person name="Klepikova A."/>
            <person name="Omelchenko D."/>
            <person name="Novikova G."/>
            <person name="Obukhova E."/>
            <person name="Bogdanov V."/>
            <person name="Penin A."/>
            <person name="Logacheva M."/>
        </authorList>
    </citation>
    <scope>NUCLEOTIDE SEQUENCE</scope>
    <source>
        <strain evidence="6">Hsosn_3</strain>
        <tissue evidence="6">Leaf</tissue>
    </source>
</reference>
<accession>A0AAD8IPY7</accession>
<gene>
    <name evidence="6" type="ORF">POM88_017256</name>
</gene>
<keyword evidence="2" id="KW-0678">Repressor</keyword>
<comment type="similarity">
    <text evidence="1">Belongs to the argonaute family. Ago subfamily.</text>
</comment>
<dbReference type="SUPFAM" id="SSF101690">
    <property type="entry name" value="PAZ domain"/>
    <property type="match status" value="1"/>
</dbReference>
<evidence type="ECO:0000256" key="3">
    <source>
        <dbReference type="ARBA" id="ARBA00023274"/>
    </source>
</evidence>
<dbReference type="PANTHER" id="PTHR22891">
    <property type="entry name" value="EUKARYOTIC TRANSLATION INITIATION FACTOR 2C"/>
    <property type="match status" value="1"/>
</dbReference>
<dbReference type="Pfam" id="PF02170">
    <property type="entry name" value="PAZ"/>
    <property type="match status" value="1"/>
</dbReference>
<dbReference type="InterPro" id="IPR036397">
    <property type="entry name" value="RNaseH_sf"/>
</dbReference>
<dbReference type="Proteomes" id="UP001237642">
    <property type="component" value="Unassembled WGS sequence"/>
</dbReference>
<evidence type="ECO:0000313" key="6">
    <source>
        <dbReference type="EMBL" id="KAK1389078.1"/>
    </source>
</evidence>
<keyword evidence="7" id="KW-1185">Reference proteome</keyword>
<dbReference type="Gene3D" id="3.30.420.10">
    <property type="entry name" value="Ribonuclease H-like superfamily/Ribonuclease H"/>
    <property type="match status" value="1"/>
</dbReference>
<feature type="domain" description="Piwi" evidence="5">
    <location>
        <begin position="462"/>
        <end position="715"/>
    </location>
</feature>
<dbReference type="SMART" id="SM01163">
    <property type="entry name" value="DUF1785"/>
    <property type="match status" value="1"/>
</dbReference>
<dbReference type="Pfam" id="PF08699">
    <property type="entry name" value="ArgoL1"/>
    <property type="match status" value="1"/>
</dbReference>
<proteinExistence type="inferred from homology"/>
<dbReference type="InterPro" id="IPR036085">
    <property type="entry name" value="PAZ_dom_sf"/>
</dbReference>
<feature type="domain" description="PAZ" evidence="4">
    <location>
        <begin position="236"/>
        <end position="353"/>
    </location>
</feature>
<evidence type="ECO:0000313" key="7">
    <source>
        <dbReference type="Proteomes" id="UP001237642"/>
    </source>
</evidence>
<dbReference type="InterPro" id="IPR003100">
    <property type="entry name" value="PAZ_dom"/>
</dbReference>
<dbReference type="PROSITE" id="PS50822">
    <property type="entry name" value="PIWI"/>
    <property type="match status" value="1"/>
</dbReference>
<protein>
    <recommendedName>
        <fullName evidence="8">Argonaute</fullName>
    </recommendedName>
</protein>
<dbReference type="InterPro" id="IPR012337">
    <property type="entry name" value="RNaseH-like_sf"/>
</dbReference>
<dbReference type="InterPro" id="IPR014811">
    <property type="entry name" value="ArgoL1"/>
</dbReference>
<name>A0AAD8IPY7_9APIA</name>
<dbReference type="InterPro" id="IPR003165">
    <property type="entry name" value="Piwi"/>
</dbReference>
<dbReference type="Pfam" id="PF16488">
    <property type="entry name" value="ArgoL2"/>
    <property type="match status" value="1"/>
</dbReference>
<dbReference type="PROSITE" id="PS50821">
    <property type="entry name" value="PAZ"/>
    <property type="match status" value="1"/>
</dbReference>
<dbReference type="AlphaFoldDB" id="A0AAD8IPY7"/>
<comment type="caution">
    <text evidence="6">The sequence shown here is derived from an EMBL/GenBank/DDBJ whole genome shotgun (WGS) entry which is preliminary data.</text>
</comment>
<evidence type="ECO:0008006" key="8">
    <source>
        <dbReference type="Google" id="ProtNLM"/>
    </source>
</evidence>
<sequence length="747" mass="83733">MEKTGSQDVGGSPLLPAPERVDSAKRVMFTRPGFGRIGNHIELEANHFKVSVNSPEDEILYQYNVLISCEDHTAIKDKWIGRKIIDKLYGTRSSEMAGKRVAFDGEKALYTVGPLPRNRQVFTVVLAESIAKRCRFFDSKSYKIEINYATKIPLKSVFLALNGAETEKVQDALRVLDIILRQIAAERGFLLLRQPFTDVGGGVSGCRGFRSSFRPTHGGLSLNIDVSTTMVLTPGPVIDFLRVNQGTQDDRAIDWVKAKKMLKNVRVKATHINREFKIIGLSEKPCNELYFTLKGKHRDGAQGEVQPEEITVYEYFKKHRNLQLTTSACFPCLDVGKPGKPNYLPLELCDVVSLKRYTKALSSVQRAFLVNKAGQKPLERKKVLTDSMDKYGYDKVPLLSAFGISIEKQLIKFDGRVLDTPKLKVGGDEDCIPCNGTWNFNKKRLMKTITIKHWMVVNFSAGSDISRLSRDLINCGKNKGIVIESPYKVIEEEQQYRNAPSIAAVVGSHTWPLISRYRAAVRTQSSKANMIESLFKPSPNGVDDDGIMRELLNEFEITNGRNPSQIVVFRDGVSESQFNQVINNELDQIKKAYEYRSGENLPKFALIVAQKNHRTKLFRAGSSNEFVPPGTVVDTNIVHPINYDFYMCSQAGAIGTARPAHYHVLVDEIGFSPDDLQNLIHSLSYVYQRSTTAISMVAPVYYARLAATQVSKMMKSEESTDTASVPVPDEKCLPRLHSRIAGSMFFC</sequence>
<dbReference type="InterPro" id="IPR032472">
    <property type="entry name" value="ArgoL2"/>
</dbReference>
<evidence type="ECO:0000256" key="2">
    <source>
        <dbReference type="ARBA" id="ARBA00022491"/>
    </source>
</evidence>
<evidence type="ECO:0000256" key="1">
    <source>
        <dbReference type="ARBA" id="ARBA00008201"/>
    </source>
</evidence>
<keyword evidence="3" id="KW-0687">Ribonucleoprotein</keyword>
<dbReference type="Pfam" id="PF16486">
    <property type="entry name" value="ArgoN"/>
    <property type="match status" value="1"/>
</dbReference>
<evidence type="ECO:0000259" key="5">
    <source>
        <dbReference type="PROSITE" id="PS50822"/>
    </source>
</evidence>
<organism evidence="6 7">
    <name type="scientific">Heracleum sosnowskyi</name>
    <dbReference type="NCBI Taxonomy" id="360622"/>
    <lineage>
        <taxon>Eukaryota</taxon>
        <taxon>Viridiplantae</taxon>
        <taxon>Streptophyta</taxon>
        <taxon>Embryophyta</taxon>
        <taxon>Tracheophyta</taxon>
        <taxon>Spermatophyta</taxon>
        <taxon>Magnoliopsida</taxon>
        <taxon>eudicotyledons</taxon>
        <taxon>Gunneridae</taxon>
        <taxon>Pentapetalae</taxon>
        <taxon>asterids</taxon>
        <taxon>campanulids</taxon>
        <taxon>Apiales</taxon>
        <taxon>Apiaceae</taxon>
        <taxon>Apioideae</taxon>
        <taxon>apioid superclade</taxon>
        <taxon>Tordylieae</taxon>
        <taxon>Tordyliinae</taxon>
        <taxon>Heracleum</taxon>
    </lineage>
</organism>
<reference evidence="6" key="2">
    <citation type="submission" date="2023-05" db="EMBL/GenBank/DDBJ databases">
        <authorList>
            <person name="Schelkunov M.I."/>
        </authorList>
    </citation>
    <scope>NUCLEOTIDE SEQUENCE</scope>
    <source>
        <strain evidence="6">Hsosn_3</strain>
        <tissue evidence="6">Leaf</tissue>
    </source>
</reference>
<dbReference type="SUPFAM" id="SSF53098">
    <property type="entry name" value="Ribonuclease H-like"/>
    <property type="match status" value="1"/>
</dbReference>
<dbReference type="SMART" id="SM00950">
    <property type="entry name" value="Piwi"/>
    <property type="match status" value="1"/>
</dbReference>
<dbReference type="CDD" id="cd02846">
    <property type="entry name" value="PAZ_argonaute_like"/>
    <property type="match status" value="1"/>
</dbReference>
<dbReference type="GO" id="GO:0003723">
    <property type="term" value="F:RNA binding"/>
    <property type="evidence" value="ECO:0007669"/>
    <property type="project" value="InterPro"/>
</dbReference>
<dbReference type="Gene3D" id="2.170.260.10">
    <property type="entry name" value="paz domain"/>
    <property type="match status" value="1"/>
</dbReference>